<keyword evidence="7" id="KW-0325">Glycoprotein</keyword>
<accession>E2AZK7</accession>
<evidence type="ECO:0000313" key="9">
    <source>
        <dbReference type="EMBL" id="EFN61140.1"/>
    </source>
</evidence>
<dbReference type="SUPFAM" id="SSF53850">
    <property type="entry name" value="Periplasmic binding protein-like II"/>
    <property type="match status" value="1"/>
</dbReference>
<protein>
    <submittedName>
        <fullName evidence="9">Uncharacterized protein</fullName>
    </submittedName>
</protein>
<dbReference type="InterPro" id="IPR052192">
    <property type="entry name" value="Insect_Ionotropic_Sensory_Rcpt"/>
</dbReference>
<dbReference type="EMBL" id="GL444248">
    <property type="protein sequence ID" value="EFN61140.1"/>
    <property type="molecule type" value="Genomic_DNA"/>
</dbReference>
<evidence type="ECO:0000256" key="1">
    <source>
        <dbReference type="ARBA" id="ARBA00004651"/>
    </source>
</evidence>
<reference evidence="9 10" key="1">
    <citation type="journal article" date="2010" name="Science">
        <title>Genomic comparison of the ants Camponotus floridanus and Harpegnathos saltator.</title>
        <authorList>
            <person name="Bonasio R."/>
            <person name="Zhang G."/>
            <person name="Ye C."/>
            <person name="Mutti N.S."/>
            <person name="Fang X."/>
            <person name="Qin N."/>
            <person name="Donahue G."/>
            <person name="Yang P."/>
            <person name="Li Q."/>
            <person name="Li C."/>
            <person name="Zhang P."/>
            <person name="Huang Z."/>
            <person name="Berger S.L."/>
            <person name="Reinberg D."/>
            <person name="Wang J."/>
            <person name="Liebig J."/>
        </authorList>
    </citation>
    <scope>NUCLEOTIDE SEQUENCE [LARGE SCALE GENOMIC DNA]</scope>
    <source>
        <strain evidence="10">C129</strain>
    </source>
</reference>
<dbReference type="InParanoid" id="E2AZK7"/>
<dbReference type="Proteomes" id="UP000000311">
    <property type="component" value="Unassembled WGS sequence"/>
</dbReference>
<keyword evidence="4 8" id="KW-1133">Transmembrane helix</keyword>
<feature type="transmembrane region" description="Helical" evidence="8">
    <location>
        <begin position="801"/>
        <end position="823"/>
    </location>
</feature>
<keyword evidence="2" id="KW-1003">Cell membrane</keyword>
<organism evidence="10">
    <name type="scientific">Camponotus floridanus</name>
    <name type="common">Florida carpenter ant</name>
    <dbReference type="NCBI Taxonomy" id="104421"/>
    <lineage>
        <taxon>Eukaryota</taxon>
        <taxon>Metazoa</taxon>
        <taxon>Ecdysozoa</taxon>
        <taxon>Arthropoda</taxon>
        <taxon>Hexapoda</taxon>
        <taxon>Insecta</taxon>
        <taxon>Pterygota</taxon>
        <taxon>Neoptera</taxon>
        <taxon>Endopterygota</taxon>
        <taxon>Hymenoptera</taxon>
        <taxon>Apocrita</taxon>
        <taxon>Aculeata</taxon>
        <taxon>Formicoidea</taxon>
        <taxon>Formicidae</taxon>
        <taxon>Formicinae</taxon>
        <taxon>Camponotus</taxon>
    </lineage>
</organism>
<dbReference type="AlphaFoldDB" id="E2AZK7"/>
<evidence type="ECO:0000256" key="7">
    <source>
        <dbReference type="ARBA" id="ARBA00023180"/>
    </source>
</evidence>
<keyword evidence="3 8" id="KW-0812">Transmembrane</keyword>
<evidence type="ECO:0000313" key="10">
    <source>
        <dbReference type="Proteomes" id="UP000000311"/>
    </source>
</evidence>
<evidence type="ECO:0000256" key="5">
    <source>
        <dbReference type="ARBA" id="ARBA00023136"/>
    </source>
</evidence>
<evidence type="ECO:0000256" key="6">
    <source>
        <dbReference type="ARBA" id="ARBA00023170"/>
    </source>
</evidence>
<evidence type="ECO:0000256" key="8">
    <source>
        <dbReference type="SAM" id="Phobius"/>
    </source>
</evidence>
<gene>
    <name evidence="9" type="ORF">EAG_15529</name>
</gene>
<name>E2AZK7_CAMFO</name>
<evidence type="ECO:0000256" key="3">
    <source>
        <dbReference type="ARBA" id="ARBA00022692"/>
    </source>
</evidence>
<dbReference type="PANTHER" id="PTHR42643:SF38">
    <property type="entry name" value="IONOTROPIC RECEPTOR 100A"/>
    <property type="match status" value="1"/>
</dbReference>
<comment type="subcellular location">
    <subcellularLocation>
        <location evidence="1">Cell membrane</location>
        <topology evidence="1">Multi-pass membrane protein</topology>
    </subcellularLocation>
</comment>
<proteinExistence type="predicted"/>
<feature type="transmembrane region" description="Helical" evidence="8">
    <location>
        <begin position="570"/>
        <end position="592"/>
    </location>
</feature>
<sequence>MRNGHLCLDAYAAVFVLMRCRPMESHLTLVLGGDYNEFLVQSYFDMIPVMLIDETYPRFDVLQNFTLTRYFYLMFKNYNFIHLLRKAHRFVLVISSQSLLRALLQIPELMVRTRRRYQIRLNALEHLPFIKINLSLPKQEIFRGDNSEIVKIFLNKLNASLEITIFHNDDIYSLSGIGPNGTFEGLMAPVTDNRIDIAMNARPMLTLWKIKHTYPHIKSGICVIAQPKKPISEFIKIVTFLSPGVMVFNLMRCIPIKSHLTLVLGGDCNEFLVQSHINMIPVALIDERNPRVDVLQKFILTKYSYQMFKNYNFNHFLRKAHRFVLVTSSQPLLRALLQKAKDSPWANPEGFYILVDKQTKTRGCINARSYLWTAWKYDLLSVIFICIDPDDGIVLYTFNPYSNSSPDNWNEVGHVKGRAGHPWIILKRKFISDSDICIDLNFDKTITLNRYKIRLNAIDMKPYIKINLSLPKQERVNGDNSKIIKTLLNKLNASLEITIPHRDVYSLGGIGPNGTYDGAMAPVSDRRTDIIMNARSLFVLWKIRYTYPHIRGGVCVIAQPKKPISEIIKIITFLSPEVIVGIIGTCVLIYIIFMKNVGYMKAGLEVIRLVISAGFLHLPKIDSARIFISMALILFLNINALFQSHLSSLLTVPVYYRDIDSIQSLKDAGYTLYGPKNFKPEIGDSVLQSRYKIVTYKDCKEHVENSSTAICVGDCHHLYYRIKDQDLIKSKMLFPLLRSYVTRENWPLYNRVNDIIDWMVQAGLIKKAQDEILWEIQHEEERRIALTKKNFNIMSLKQLTFSFYILGLGYAFAIIIFVLEMAIGGSIPVCQNKNVIGKKKKKNSMKKNLE</sequence>
<dbReference type="OMA" id="TAWKYDL"/>
<evidence type="ECO:0000256" key="4">
    <source>
        <dbReference type="ARBA" id="ARBA00022989"/>
    </source>
</evidence>
<keyword evidence="5 8" id="KW-0472">Membrane</keyword>
<dbReference type="PANTHER" id="PTHR42643">
    <property type="entry name" value="IONOTROPIC RECEPTOR 20A-RELATED"/>
    <property type="match status" value="1"/>
</dbReference>
<evidence type="ECO:0000256" key="2">
    <source>
        <dbReference type="ARBA" id="ARBA00022475"/>
    </source>
</evidence>
<keyword evidence="10" id="KW-1185">Reference proteome</keyword>
<dbReference type="GO" id="GO:0005886">
    <property type="term" value="C:plasma membrane"/>
    <property type="evidence" value="ECO:0007669"/>
    <property type="project" value="UniProtKB-SubCell"/>
</dbReference>
<keyword evidence="6" id="KW-0675">Receptor</keyword>